<feature type="compositionally biased region" description="Polar residues" evidence="1">
    <location>
        <begin position="832"/>
        <end position="844"/>
    </location>
</feature>
<feature type="region of interest" description="Disordered" evidence="1">
    <location>
        <begin position="618"/>
        <end position="645"/>
    </location>
</feature>
<feature type="transmembrane region" description="Helical" evidence="2">
    <location>
        <begin position="173"/>
        <end position="192"/>
    </location>
</feature>
<sequence length="865" mass="93073">MFSSAVASGTTLAARSYNSPTTFSLTDDTSLNTVLAEIPLFSVGLLALAVVTFLAVLRRLKVLVSYLVAAALLGFLAVILDLVNLLNTTVSKKLNIKADLQAAASTIVAREIFFALSIGARFIFFWAFVAERPRGEGSTDSINEAKRPNFIHMNSGLTLHSGSWDRWGVIGMILKWGLLGLSVSIPILQMIWRIVTAMATFGPVYDADGTLQIVGSALFVLKLLLNAWLSPDEVRWRVLCHYLVVIVALGINLALGAANLLCFAFSETVLGRFLQAVELYILFLYLLISTFLHKKPTPPPYSQSPKGAMPVRPISDFRGLPTMSELDPRNSTFNISPPSVSTPRSSIVIVQQGAAAGNGRPQVSRQSTASRMSSWLMSRGRLSLSRPRDVAERDEQRLWNKADAEKGYAVDMPSPGLRVSAWSPDPTESVMEPQQSAKWVDPVYSSMMRGGSRVPTASEVNLADDSLGDPITVVTPGATRLEDASRSTEPAEELQERAWSPRSSLAPTMPSYYAAPSERRSPSPQNLPPAPSPIYGLNGQTTYPYRDTLAPDSYVDPDSGIESQRSSGISMLLRQQQELDRSIAQLRLFSSPRSTIDSKNTVPGIGVESASLRSEFTLSNFPQPPWGTQTGAESEPATPRARPAEDADDIPIELEPPQMPAAMDHRRQISVPSTTRGDSIDSTNTVKNIRTGRFDSQGTQYDVTSFIGNLTTPGPSTSPSQFSTGPLSDIASSNTSSPIATVVSLHQPSTSVHSVKPIIINPSVLALSSTDAGEGTPRLAPRNVTFAGADAPPAAPAGPRAPMFTPGGAMVEGKMRKKGAVGLPPRPRLMISQPTPRDSGTGQSFRPGAFEDPRPAPTFTEDSST</sequence>
<dbReference type="GeneID" id="19299715"/>
<feature type="region of interest" description="Disordered" evidence="1">
    <location>
        <begin position="818"/>
        <end position="865"/>
    </location>
</feature>
<dbReference type="EMBL" id="KB469296">
    <property type="protein sequence ID" value="EPQ60820.1"/>
    <property type="molecule type" value="Genomic_DNA"/>
</dbReference>
<proteinExistence type="predicted"/>
<evidence type="ECO:0000256" key="1">
    <source>
        <dbReference type="SAM" id="MobiDB-lite"/>
    </source>
</evidence>
<dbReference type="HOGENOM" id="CLU_016384_0_0_1"/>
<name>S7S0E5_GLOTA</name>
<reference evidence="3 4" key="1">
    <citation type="journal article" date="2012" name="Science">
        <title>The Paleozoic origin of enzymatic lignin decomposition reconstructed from 31 fungal genomes.</title>
        <authorList>
            <person name="Floudas D."/>
            <person name="Binder M."/>
            <person name="Riley R."/>
            <person name="Barry K."/>
            <person name="Blanchette R.A."/>
            <person name="Henrissat B."/>
            <person name="Martinez A.T."/>
            <person name="Otillar R."/>
            <person name="Spatafora J.W."/>
            <person name="Yadav J.S."/>
            <person name="Aerts A."/>
            <person name="Benoit I."/>
            <person name="Boyd A."/>
            <person name="Carlson A."/>
            <person name="Copeland A."/>
            <person name="Coutinho P.M."/>
            <person name="de Vries R.P."/>
            <person name="Ferreira P."/>
            <person name="Findley K."/>
            <person name="Foster B."/>
            <person name="Gaskell J."/>
            <person name="Glotzer D."/>
            <person name="Gorecki P."/>
            <person name="Heitman J."/>
            <person name="Hesse C."/>
            <person name="Hori C."/>
            <person name="Igarashi K."/>
            <person name="Jurgens J.A."/>
            <person name="Kallen N."/>
            <person name="Kersten P."/>
            <person name="Kohler A."/>
            <person name="Kuees U."/>
            <person name="Kumar T.K.A."/>
            <person name="Kuo A."/>
            <person name="LaButti K."/>
            <person name="Larrondo L.F."/>
            <person name="Lindquist E."/>
            <person name="Ling A."/>
            <person name="Lombard V."/>
            <person name="Lucas S."/>
            <person name="Lundell T."/>
            <person name="Martin R."/>
            <person name="McLaughlin D.J."/>
            <person name="Morgenstern I."/>
            <person name="Morin E."/>
            <person name="Murat C."/>
            <person name="Nagy L.G."/>
            <person name="Nolan M."/>
            <person name="Ohm R.A."/>
            <person name="Patyshakuliyeva A."/>
            <person name="Rokas A."/>
            <person name="Ruiz-Duenas F.J."/>
            <person name="Sabat G."/>
            <person name="Salamov A."/>
            <person name="Samejima M."/>
            <person name="Schmutz J."/>
            <person name="Slot J.C."/>
            <person name="St John F."/>
            <person name="Stenlid J."/>
            <person name="Sun H."/>
            <person name="Sun S."/>
            <person name="Syed K."/>
            <person name="Tsang A."/>
            <person name="Wiebenga A."/>
            <person name="Young D."/>
            <person name="Pisabarro A."/>
            <person name="Eastwood D.C."/>
            <person name="Martin F."/>
            <person name="Cullen D."/>
            <person name="Grigoriev I.V."/>
            <person name="Hibbett D.S."/>
        </authorList>
    </citation>
    <scope>NUCLEOTIDE SEQUENCE [LARGE SCALE GENOMIC DNA]</scope>
    <source>
        <strain evidence="3 4">ATCC 11539</strain>
    </source>
</reference>
<keyword evidence="4" id="KW-1185">Reference proteome</keyword>
<gene>
    <name evidence="3" type="ORF">GLOTRDRAFT_113349</name>
</gene>
<feature type="region of interest" description="Disordered" evidence="1">
    <location>
        <begin position="477"/>
        <end position="536"/>
    </location>
</feature>
<dbReference type="Proteomes" id="UP000030669">
    <property type="component" value="Unassembled WGS sequence"/>
</dbReference>
<keyword evidence="2" id="KW-0472">Membrane</keyword>
<dbReference type="OrthoDB" id="2564696at2759"/>
<organism evidence="3 4">
    <name type="scientific">Gloeophyllum trabeum (strain ATCC 11539 / FP-39264 / Madison 617)</name>
    <name type="common">Brown rot fungus</name>
    <dbReference type="NCBI Taxonomy" id="670483"/>
    <lineage>
        <taxon>Eukaryota</taxon>
        <taxon>Fungi</taxon>
        <taxon>Dikarya</taxon>
        <taxon>Basidiomycota</taxon>
        <taxon>Agaricomycotina</taxon>
        <taxon>Agaricomycetes</taxon>
        <taxon>Gloeophyllales</taxon>
        <taxon>Gloeophyllaceae</taxon>
        <taxon>Gloeophyllum</taxon>
    </lineage>
</organism>
<dbReference type="OMA" id="QAIELYI"/>
<feature type="transmembrane region" description="Helical" evidence="2">
    <location>
        <begin position="34"/>
        <end position="57"/>
    </location>
</feature>
<dbReference type="eggNOG" id="ENOG502SMIW">
    <property type="taxonomic scope" value="Eukaryota"/>
</dbReference>
<keyword evidence="2" id="KW-1133">Transmembrane helix</keyword>
<protein>
    <submittedName>
        <fullName evidence="3">Uncharacterized protein</fullName>
    </submittedName>
</protein>
<dbReference type="AlphaFoldDB" id="S7S0E5"/>
<dbReference type="KEGG" id="gtr:GLOTRDRAFT_113349"/>
<feature type="transmembrane region" description="Helical" evidence="2">
    <location>
        <begin position="212"/>
        <end position="230"/>
    </location>
</feature>
<evidence type="ECO:0000256" key="2">
    <source>
        <dbReference type="SAM" id="Phobius"/>
    </source>
</evidence>
<accession>S7S0E5</accession>
<keyword evidence="2" id="KW-0812">Transmembrane</keyword>
<feature type="compositionally biased region" description="Polar residues" evidence="1">
    <location>
        <begin position="618"/>
        <end position="632"/>
    </location>
</feature>
<evidence type="ECO:0000313" key="4">
    <source>
        <dbReference type="Proteomes" id="UP000030669"/>
    </source>
</evidence>
<feature type="transmembrane region" description="Helical" evidence="2">
    <location>
        <begin position="64"/>
        <end position="87"/>
    </location>
</feature>
<feature type="region of interest" description="Disordered" evidence="1">
    <location>
        <begin position="711"/>
        <end position="734"/>
    </location>
</feature>
<feature type="transmembrane region" description="Helical" evidence="2">
    <location>
        <begin position="242"/>
        <end position="266"/>
    </location>
</feature>
<dbReference type="RefSeq" id="XP_007861139.1">
    <property type="nucleotide sequence ID" value="XM_007862948.1"/>
</dbReference>
<evidence type="ECO:0000313" key="3">
    <source>
        <dbReference type="EMBL" id="EPQ60820.1"/>
    </source>
</evidence>
<dbReference type="STRING" id="670483.S7S0E5"/>
<feature type="transmembrane region" description="Helical" evidence="2">
    <location>
        <begin position="107"/>
        <end position="129"/>
    </location>
</feature>